<evidence type="ECO:0000256" key="1">
    <source>
        <dbReference type="ARBA" id="ARBA00004479"/>
    </source>
</evidence>
<name>A0A2N9H5F2_FAGSY</name>
<keyword evidence="2" id="KW-0723">Serine/threonine-protein kinase</keyword>
<evidence type="ECO:0000259" key="12">
    <source>
        <dbReference type="Pfam" id="PF12819"/>
    </source>
</evidence>
<accession>A0A2N9H5F2</accession>
<evidence type="ECO:0000256" key="9">
    <source>
        <dbReference type="ARBA" id="ARBA00023136"/>
    </source>
</evidence>
<dbReference type="InterPro" id="IPR024788">
    <property type="entry name" value="Malectin-like_Carb-bd_dom"/>
</dbReference>
<evidence type="ECO:0000256" key="7">
    <source>
        <dbReference type="ARBA" id="ARBA00022840"/>
    </source>
</evidence>
<keyword evidence="2" id="KW-0418">Kinase</keyword>
<evidence type="ECO:0000256" key="5">
    <source>
        <dbReference type="ARBA" id="ARBA00022729"/>
    </source>
</evidence>
<keyword evidence="8 11" id="KW-1133">Transmembrane helix</keyword>
<keyword evidence="9 11" id="KW-0472">Membrane</keyword>
<dbReference type="GO" id="GO:0005524">
    <property type="term" value="F:ATP binding"/>
    <property type="evidence" value="ECO:0007669"/>
    <property type="project" value="UniProtKB-KW"/>
</dbReference>
<evidence type="ECO:0000256" key="2">
    <source>
        <dbReference type="ARBA" id="ARBA00022527"/>
    </source>
</evidence>
<keyword evidence="4 11" id="KW-0812">Transmembrane</keyword>
<keyword evidence="6" id="KW-0547">Nucleotide-binding</keyword>
<gene>
    <name evidence="13" type="ORF">FSB_LOCUS34763</name>
</gene>
<evidence type="ECO:0000256" key="11">
    <source>
        <dbReference type="SAM" id="Phobius"/>
    </source>
</evidence>
<evidence type="ECO:0000256" key="6">
    <source>
        <dbReference type="ARBA" id="ARBA00022741"/>
    </source>
</evidence>
<evidence type="ECO:0000256" key="10">
    <source>
        <dbReference type="ARBA" id="ARBA00023180"/>
    </source>
</evidence>
<comment type="subcellular location">
    <subcellularLocation>
        <location evidence="1">Membrane</location>
        <topology evidence="1">Single-pass type I membrane protein</topology>
    </subcellularLocation>
</comment>
<dbReference type="Pfam" id="PF12819">
    <property type="entry name" value="Malectin_like"/>
    <property type="match status" value="1"/>
</dbReference>
<dbReference type="GO" id="GO:0004674">
    <property type="term" value="F:protein serine/threonine kinase activity"/>
    <property type="evidence" value="ECO:0007669"/>
    <property type="project" value="UniProtKB-KW"/>
</dbReference>
<evidence type="ECO:0000256" key="4">
    <source>
        <dbReference type="ARBA" id="ARBA00022692"/>
    </source>
</evidence>
<feature type="transmembrane region" description="Helical" evidence="11">
    <location>
        <begin position="7"/>
        <end position="29"/>
    </location>
</feature>
<evidence type="ECO:0000256" key="8">
    <source>
        <dbReference type="ARBA" id="ARBA00022989"/>
    </source>
</evidence>
<dbReference type="InterPro" id="IPR045272">
    <property type="entry name" value="ANXUR1/2-like"/>
</dbReference>
<sequence>MGYRSNAYLWSILKPSFTAFYLAFFLHHFTNTIARNSSFAYIAVDNITFNCGSTGNSTSLDGRTWIGDRLNITFTPSDSNSFAFINGVEIMYWPPNIYYTPSDDHGIAFIVQHVRYRIDNGTALEMLYRINVGGSSVSSTEDIRMFRSWRPDDKYLTQDKTSVVLVNTSIELSFTKIASYTAPKDVYQTAKTMGKNKAITKSYNLTWEFPVDSQFYYVVRLFF</sequence>
<keyword evidence="3" id="KW-0808">Transferase</keyword>
<dbReference type="GO" id="GO:0004714">
    <property type="term" value="F:transmembrane receptor protein tyrosine kinase activity"/>
    <property type="evidence" value="ECO:0007669"/>
    <property type="project" value="InterPro"/>
</dbReference>
<dbReference type="EMBL" id="OIVN01002846">
    <property type="protein sequence ID" value="SPD06881.1"/>
    <property type="molecule type" value="Genomic_DNA"/>
</dbReference>
<dbReference type="AlphaFoldDB" id="A0A2N9H5F2"/>
<reference evidence="13" key="1">
    <citation type="submission" date="2018-02" db="EMBL/GenBank/DDBJ databases">
        <authorList>
            <person name="Cohen D.B."/>
            <person name="Kent A.D."/>
        </authorList>
    </citation>
    <scope>NUCLEOTIDE SEQUENCE</scope>
</reference>
<dbReference type="PANTHER" id="PTHR34590">
    <property type="entry name" value="OS03G0124300 PROTEIN-RELATED"/>
    <property type="match status" value="1"/>
</dbReference>
<proteinExistence type="predicted"/>
<organism evidence="13">
    <name type="scientific">Fagus sylvatica</name>
    <name type="common">Beechnut</name>
    <dbReference type="NCBI Taxonomy" id="28930"/>
    <lineage>
        <taxon>Eukaryota</taxon>
        <taxon>Viridiplantae</taxon>
        <taxon>Streptophyta</taxon>
        <taxon>Embryophyta</taxon>
        <taxon>Tracheophyta</taxon>
        <taxon>Spermatophyta</taxon>
        <taxon>Magnoliopsida</taxon>
        <taxon>eudicotyledons</taxon>
        <taxon>Gunneridae</taxon>
        <taxon>Pentapetalae</taxon>
        <taxon>rosids</taxon>
        <taxon>fabids</taxon>
        <taxon>Fagales</taxon>
        <taxon>Fagaceae</taxon>
        <taxon>Fagus</taxon>
    </lineage>
</organism>
<keyword evidence="10" id="KW-0325">Glycoprotein</keyword>
<dbReference type="GO" id="GO:0016020">
    <property type="term" value="C:membrane"/>
    <property type="evidence" value="ECO:0007669"/>
    <property type="project" value="UniProtKB-SubCell"/>
</dbReference>
<keyword evidence="5" id="KW-0732">Signal</keyword>
<dbReference type="Gene3D" id="2.60.120.430">
    <property type="entry name" value="Galactose-binding lectin"/>
    <property type="match status" value="1"/>
</dbReference>
<evidence type="ECO:0000313" key="13">
    <source>
        <dbReference type="EMBL" id="SPD06881.1"/>
    </source>
</evidence>
<keyword evidence="7" id="KW-0067">ATP-binding</keyword>
<feature type="domain" description="Malectin-like" evidence="12">
    <location>
        <begin position="68"/>
        <end position="223"/>
    </location>
</feature>
<dbReference type="PANTHER" id="PTHR34590:SF15">
    <property type="entry name" value="PROTEIN KINASE DOMAIN-CONTAINING PROTEIN"/>
    <property type="match status" value="1"/>
</dbReference>
<protein>
    <recommendedName>
        <fullName evidence="12">Malectin-like domain-containing protein</fullName>
    </recommendedName>
</protein>
<evidence type="ECO:0000256" key="3">
    <source>
        <dbReference type="ARBA" id="ARBA00022679"/>
    </source>
</evidence>